<proteinExistence type="predicted"/>
<dbReference type="Proteomes" id="UP000316621">
    <property type="component" value="Chromosome 4"/>
</dbReference>
<dbReference type="Gramene" id="RZC58124">
    <property type="protein sequence ID" value="RZC58124"/>
    <property type="gene ID" value="C5167_005429"/>
</dbReference>
<evidence type="ECO:0000313" key="1">
    <source>
        <dbReference type="EMBL" id="RZC58124.1"/>
    </source>
</evidence>
<protein>
    <submittedName>
        <fullName evidence="1">Uncharacterized protein</fullName>
    </submittedName>
</protein>
<reference evidence="1 2" key="1">
    <citation type="journal article" date="2018" name="Science">
        <title>The opium poppy genome and morphinan production.</title>
        <authorList>
            <person name="Guo L."/>
            <person name="Winzer T."/>
            <person name="Yang X."/>
            <person name="Li Y."/>
            <person name="Ning Z."/>
            <person name="He Z."/>
            <person name="Teodor R."/>
            <person name="Lu Y."/>
            <person name="Bowser T.A."/>
            <person name="Graham I.A."/>
            <person name="Ye K."/>
        </authorList>
    </citation>
    <scope>NUCLEOTIDE SEQUENCE [LARGE SCALE GENOMIC DNA]</scope>
    <source>
        <strain evidence="2">cv. HN1</strain>
        <tissue evidence="1">Leaves</tissue>
    </source>
</reference>
<accession>A0A4Y7JAG0</accession>
<sequence length="232" mass="25987">MTFSSSKSLEMEIKWFNSVKNLTISTTLTPSNTFVRKTTAGLATAIQAGKDSGVVLATIKTNKQKHPSSLDTGFMDGVINGLFLDHYIVVNPENNDQLELILGFAKRAGFVGGVVVDFSPQYFVRNSMNGGNGKEISRYKDLDCSRNSVNGGLSRWLKGSFHLLHFMEGRRFLDTKILTVEEEDKKQSMFTGLHKLKGMIYKENYVAINRKSSKRQPPTLFRNTGNQTMVFL</sequence>
<evidence type="ECO:0000313" key="2">
    <source>
        <dbReference type="Proteomes" id="UP000316621"/>
    </source>
</evidence>
<dbReference type="EMBL" id="CM010718">
    <property type="protein sequence ID" value="RZC58124.1"/>
    <property type="molecule type" value="Genomic_DNA"/>
</dbReference>
<gene>
    <name evidence="1" type="ORF">C5167_005429</name>
</gene>
<dbReference type="AlphaFoldDB" id="A0A4Y7JAG0"/>
<keyword evidence="2" id="KW-1185">Reference proteome</keyword>
<name>A0A4Y7JAG0_PAPSO</name>
<organism evidence="1 2">
    <name type="scientific">Papaver somniferum</name>
    <name type="common">Opium poppy</name>
    <dbReference type="NCBI Taxonomy" id="3469"/>
    <lineage>
        <taxon>Eukaryota</taxon>
        <taxon>Viridiplantae</taxon>
        <taxon>Streptophyta</taxon>
        <taxon>Embryophyta</taxon>
        <taxon>Tracheophyta</taxon>
        <taxon>Spermatophyta</taxon>
        <taxon>Magnoliopsida</taxon>
        <taxon>Ranunculales</taxon>
        <taxon>Papaveraceae</taxon>
        <taxon>Papaveroideae</taxon>
        <taxon>Papaver</taxon>
    </lineage>
</organism>